<dbReference type="AlphaFoldDB" id="A0A1I3YTC0"/>
<keyword evidence="1" id="KW-0472">Membrane</keyword>
<name>A0A1I3YTC0_9HYPH</name>
<keyword evidence="1" id="KW-0812">Transmembrane</keyword>
<sequence length="235" mass="26544">MTANDIGNDIVDEQQAKTERSRLVDHFKRVYSIIAGLAITEACKNLWPFSPASIGDYRLWMFAAFFITIVPIFHGGDRSLDRKYIDHKPESGWQRASYIWDVYMLLITAIFFVGLAEAIPKTPTPAPKPPELAYFYDFMAMLFLFDAGVLWVDYAKSNVDRRRKLANSYKKWIPINLILCIFCAGAAYVIDPTGPVAGFFGMSPSTPIAVSIVVFLAAAARTFADYWFGDDFMFP</sequence>
<evidence type="ECO:0000313" key="2">
    <source>
        <dbReference type="EMBL" id="SFK34599.1"/>
    </source>
</evidence>
<keyword evidence="1" id="KW-1133">Transmembrane helix</keyword>
<keyword evidence="3" id="KW-1185">Reference proteome</keyword>
<dbReference type="OrthoDB" id="9828827at2"/>
<organism evidence="2 3">
    <name type="scientific">Methylocapsa palsarum</name>
    <dbReference type="NCBI Taxonomy" id="1612308"/>
    <lineage>
        <taxon>Bacteria</taxon>
        <taxon>Pseudomonadati</taxon>
        <taxon>Pseudomonadota</taxon>
        <taxon>Alphaproteobacteria</taxon>
        <taxon>Hyphomicrobiales</taxon>
        <taxon>Beijerinckiaceae</taxon>
        <taxon>Methylocapsa</taxon>
    </lineage>
</organism>
<feature type="transmembrane region" description="Helical" evidence="1">
    <location>
        <begin position="30"/>
        <end position="47"/>
    </location>
</feature>
<evidence type="ECO:0000313" key="3">
    <source>
        <dbReference type="Proteomes" id="UP000198755"/>
    </source>
</evidence>
<feature type="transmembrane region" description="Helical" evidence="1">
    <location>
        <begin position="132"/>
        <end position="152"/>
    </location>
</feature>
<dbReference type="EMBL" id="FOSN01000006">
    <property type="protein sequence ID" value="SFK34599.1"/>
    <property type="molecule type" value="Genomic_DNA"/>
</dbReference>
<reference evidence="2 3" key="1">
    <citation type="submission" date="2016-10" db="EMBL/GenBank/DDBJ databases">
        <authorList>
            <person name="de Groot N.N."/>
        </authorList>
    </citation>
    <scope>NUCLEOTIDE SEQUENCE [LARGE SCALE GENOMIC DNA]</scope>
    <source>
        <strain evidence="2 3">NE2</strain>
    </source>
</reference>
<feature type="transmembrane region" description="Helical" evidence="1">
    <location>
        <begin position="59"/>
        <end position="77"/>
    </location>
</feature>
<dbReference type="RefSeq" id="WP_091681164.1">
    <property type="nucleotide sequence ID" value="NZ_FOSN01000006.1"/>
</dbReference>
<feature type="transmembrane region" description="Helical" evidence="1">
    <location>
        <begin position="172"/>
        <end position="190"/>
    </location>
</feature>
<accession>A0A1I3YTC0</accession>
<evidence type="ECO:0000256" key="1">
    <source>
        <dbReference type="SAM" id="Phobius"/>
    </source>
</evidence>
<protein>
    <submittedName>
        <fullName evidence="2">Uncharacterized protein</fullName>
    </submittedName>
</protein>
<feature type="transmembrane region" description="Helical" evidence="1">
    <location>
        <begin position="98"/>
        <end position="120"/>
    </location>
</feature>
<dbReference type="Proteomes" id="UP000198755">
    <property type="component" value="Unassembled WGS sequence"/>
</dbReference>
<feature type="transmembrane region" description="Helical" evidence="1">
    <location>
        <begin position="196"/>
        <end position="218"/>
    </location>
</feature>
<gene>
    <name evidence="2" type="ORF">SAMN05444581_106141</name>
</gene>
<proteinExistence type="predicted"/>